<dbReference type="RefSeq" id="WP_097193587.1">
    <property type="nucleotide sequence ID" value="NZ_OBQI01000001.1"/>
</dbReference>
<sequence length="202" mass="21130">MSPSPTQVAALLVAAAAAADVIEHHPSAGPRSTAMELIAAAAEHAAVCDVRRLDRRLGVYAASHANTYLRTFADRTRVSVLRDIPSLGLSRPVAAVQRALLAGVPGAIDGVHPLDLRLLYATPAGVVIDQLTQPNTARSVGVDGFARAAVAAHLALGGQLPSFAGVRLLAFRVPRASRHYRTATDWHLLGQCAACSSPRSAR</sequence>
<dbReference type="EMBL" id="OBQI01000001">
    <property type="protein sequence ID" value="SOC47220.1"/>
    <property type="molecule type" value="Genomic_DNA"/>
</dbReference>
<name>A0A285UZH4_9ACTN</name>
<gene>
    <name evidence="1" type="ORF">SAMN05660748_0696</name>
</gene>
<evidence type="ECO:0000313" key="1">
    <source>
        <dbReference type="EMBL" id="SOC47220.1"/>
    </source>
</evidence>
<keyword evidence="2" id="KW-1185">Reference proteome</keyword>
<protein>
    <submittedName>
        <fullName evidence="1">Uncharacterized protein</fullName>
    </submittedName>
</protein>
<proteinExistence type="predicted"/>
<dbReference type="Proteomes" id="UP000219435">
    <property type="component" value="Unassembled WGS sequence"/>
</dbReference>
<accession>A0A285UZH4</accession>
<dbReference type="AlphaFoldDB" id="A0A285UZH4"/>
<organism evidence="1 2">
    <name type="scientific">Blastococcus aggregatus</name>
    <dbReference type="NCBI Taxonomy" id="38502"/>
    <lineage>
        <taxon>Bacteria</taxon>
        <taxon>Bacillati</taxon>
        <taxon>Actinomycetota</taxon>
        <taxon>Actinomycetes</taxon>
        <taxon>Geodermatophilales</taxon>
        <taxon>Geodermatophilaceae</taxon>
        <taxon>Blastococcus</taxon>
    </lineage>
</organism>
<reference evidence="2" key="1">
    <citation type="submission" date="2017-08" db="EMBL/GenBank/DDBJ databases">
        <authorList>
            <person name="Varghese N."/>
            <person name="Submissions S."/>
        </authorList>
    </citation>
    <scope>NUCLEOTIDE SEQUENCE [LARGE SCALE GENOMIC DNA]</scope>
    <source>
        <strain evidence="2">DSM 4725</strain>
    </source>
</reference>
<evidence type="ECO:0000313" key="2">
    <source>
        <dbReference type="Proteomes" id="UP000219435"/>
    </source>
</evidence>